<accession>A0A9W5F0G9</accession>
<gene>
    <name evidence="1" type="ORF">AGR2A_Lc100035</name>
</gene>
<reference evidence="1 2" key="1">
    <citation type="submission" date="2016-01" db="EMBL/GenBank/DDBJ databases">
        <authorList>
            <person name="Regsiter A."/>
            <person name="william w."/>
        </authorList>
    </citation>
    <scope>NUCLEOTIDE SEQUENCE [LARGE SCALE GENOMIC DNA]</scope>
    <source>
        <strain evidence="1 2">CFBP 5494</strain>
    </source>
</reference>
<evidence type="ECO:0000313" key="2">
    <source>
        <dbReference type="Proteomes" id="UP000191933"/>
    </source>
</evidence>
<dbReference type="Proteomes" id="UP000191933">
    <property type="component" value="Unassembled WGS sequence"/>
</dbReference>
<dbReference type="AlphaFoldDB" id="A0A9W5F0G9"/>
<comment type="caution">
    <text evidence="1">The sequence shown here is derived from an EMBL/GenBank/DDBJ whole genome shotgun (WGS) entry which is preliminary data.</text>
</comment>
<organism evidence="1 2">
    <name type="scientific">Agrobacterium genomosp. 2 str. CFBP 5494</name>
    <dbReference type="NCBI Taxonomy" id="1183436"/>
    <lineage>
        <taxon>Bacteria</taxon>
        <taxon>Pseudomonadati</taxon>
        <taxon>Pseudomonadota</taxon>
        <taxon>Alphaproteobacteria</taxon>
        <taxon>Hyphomicrobiales</taxon>
        <taxon>Rhizobiaceae</taxon>
        <taxon>Rhizobium/Agrobacterium group</taxon>
        <taxon>Agrobacterium</taxon>
        <taxon>Agrobacterium tumefaciens complex</taxon>
    </lineage>
</organism>
<name>A0A9W5F0G9_9HYPH</name>
<dbReference type="EMBL" id="FBVY01000022">
    <property type="protein sequence ID" value="CUW94464.1"/>
    <property type="molecule type" value="Genomic_DNA"/>
</dbReference>
<protein>
    <submittedName>
        <fullName evidence="1">Uncharacterized protein</fullName>
    </submittedName>
</protein>
<keyword evidence="2" id="KW-1185">Reference proteome</keyword>
<evidence type="ECO:0000313" key="1">
    <source>
        <dbReference type="EMBL" id="CUW94464.1"/>
    </source>
</evidence>
<proteinExistence type="predicted"/>
<sequence>MLEGGRMGAIGRMRMGGRFGCAASGFNGLRVISFIDVEPPFGQDHPARIDLVHQAEVMGGDNDGGA</sequence>